<evidence type="ECO:0000313" key="2">
    <source>
        <dbReference type="EnsemblPlants" id="TuG1812G0500000154.01.T01.cds255514"/>
    </source>
</evidence>
<dbReference type="Proteomes" id="UP000015106">
    <property type="component" value="Chromosome 5"/>
</dbReference>
<proteinExistence type="predicted"/>
<name>A0A8R7QAJ7_TRIUA</name>
<dbReference type="Gramene" id="TuG1812G0500000154.01.T01">
    <property type="protein sequence ID" value="TuG1812G0500000154.01.T01.cds255514"/>
    <property type="gene ID" value="TuG1812G0500000154.01"/>
</dbReference>
<reference evidence="2" key="2">
    <citation type="submission" date="2018-03" db="EMBL/GenBank/DDBJ databases">
        <title>The Triticum urartu genome reveals the dynamic nature of wheat genome evolution.</title>
        <authorList>
            <person name="Ling H."/>
            <person name="Ma B."/>
            <person name="Shi X."/>
            <person name="Liu H."/>
            <person name="Dong L."/>
            <person name="Sun H."/>
            <person name="Cao Y."/>
            <person name="Gao Q."/>
            <person name="Zheng S."/>
            <person name="Li Y."/>
            <person name="Yu Y."/>
            <person name="Du H."/>
            <person name="Qi M."/>
            <person name="Li Y."/>
            <person name="Yu H."/>
            <person name="Cui Y."/>
            <person name="Wang N."/>
            <person name="Chen C."/>
            <person name="Wu H."/>
            <person name="Zhao Y."/>
            <person name="Zhang J."/>
            <person name="Li Y."/>
            <person name="Zhou W."/>
            <person name="Zhang B."/>
            <person name="Hu W."/>
            <person name="Eijk M."/>
            <person name="Tang J."/>
            <person name="Witsenboer H."/>
            <person name="Zhao S."/>
            <person name="Li Z."/>
            <person name="Zhang A."/>
            <person name="Wang D."/>
            <person name="Liang C."/>
        </authorList>
    </citation>
    <scope>NUCLEOTIDE SEQUENCE [LARGE SCALE GENOMIC DNA]</scope>
    <source>
        <strain evidence="2">cv. G1812</strain>
    </source>
</reference>
<protein>
    <submittedName>
        <fullName evidence="2">Uncharacterized protein</fullName>
    </submittedName>
</protein>
<keyword evidence="3" id="KW-1185">Reference proteome</keyword>
<accession>A0A8R7QAJ7</accession>
<sequence length="48" mass="5400">MNMTTGSRGSSGCRRSRGRRAKKSCEHFPEMLAPNYPLGHRSSGYVRE</sequence>
<evidence type="ECO:0000256" key="1">
    <source>
        <dbReference type="SAM" id="MobiDB-lite"/>
    </source>
</evidence>
<feature type="region of interest" description="Disordered" evidence="1">
    <location>
        <begin position="1"/>
        <end position="26"/>
    </location>
</feature>
<evidence type="ECO:0000313" key="3">
    <source>
        <dbReference type="Proteomes" id="UP000015106"/>
    </source>
</evidence>
<organism evidence="2 3">
    <name type="scientific">Triticum urartu</name>
    <name type="common">Red wild einkorn</name>
    <name type="synonym">Crithodium urartu</name>
    <dbReference type="NCBI Taxonomy" id="4572"/>
    <lineage>
        <taxon>Eukaryota</taxon>
        <taxon>Viridiplantae</taxon>
        <taxon>Streptophyta</taxon>
        <taxon>Embryophyta</taxon>
        <taxon>Tracheophyta</taxon>
        <taxon>Spermatophyta</taxon>
        <taxon>Magnoliopsida</taxon>
        <taxon>Liliopsida</taxon>
        <taxon>Poales</taxon>
        <taxon>Poaceae</taxon>
        <taxon>BOP clade</taxon>
        <taxon>Pooideae</taxon>
        <taxon>Triticodae</taxon>
        <taxon>Triticeae</taxon>
        <taxon>Triticinae</taxon>
        <taxon>Triticum</taxon>
    </lineage>
</organism>
<dbReference type="EnsemblPlants" id="TuG1812G0500000154.01.T01">
    <property type="protein sequence ID" value="TuG1812G0500000154.01.T01.cds255514"/>
    <property type="gene ID" value="TuG1812G0500000154.01"/>
</dbReference>
<dbReference type="AlphaFoldDB" id="A0A8R7QAJ7"/>
<reference evidence="3" key="1">
    <citation type="journal article" date="2013" name="Nature">
        <title>Draft genome of the wheat A-genome progenitor Triticum urartu.</title>
        <authorList>
            <person name="Ling H.Q."/>
            <person name="Zhao S."/>
            <person name="Liu D."/>
            <person name="Wang J."/>
            <person name="Sun H."/>
            <person name="Zhang C."/>
            <person name="Fan H."/>
            <person name="Li D."/>
            <person name="Dong L."/>
            <person name="Tao Y."/>
            <person name="Gao C."/>
            <person name="Wu H."/>
            <person name="Li Y."/>
            <person name="Cui Y."/>
            <person name="Guo X."/>
            <person name="Zheng S."/>
            <person name="Wang B."/>
            <person name="Yu K."/>
            <person name="Liang Q."/>
            <person name="Yang W."/>
            <person name="Lou X."/>
            <person name="Chen J."/>
            <person name="Feng M."/>
            <person name="Jian J."/>
            <person name="Zhang X."/>
            <person name="Luo G."/>
            <person name="Jiang Y."/>
            <person name="Liu J."/>
            <person name="Wang Z."/>
            <person name="Sha Y."/>
            <person name="Zhang B."/>
            <person name="Wu H."/>
            <person name="Tang D."/>
            <person name="Shen Q."/>
            <person name="Xue P."/>
            <person name="Zou S."/>
            <person name="Wang X."/>
            <person name="Liu X."/>
            <person name="Wang F."/>
            <person name="Yang Y."/>
            <person name="An X."/>
            <person name="Dong Z."/>
            <person name="Zhang K."/>
            <person name="Zhang X."/>
            <person name="Luo M.C."/>
            <person name="Dvorak J."/>
            <person name="Tong Y."/>
            <person name="Wang J."/>
            <person name="Yang H."/>
            <person name="Li Z."/>
            <person name="Wang D."/>
            <person name="Zhang A."/>
            <person name="Wang J."/>
        </authorList>
    </citation>
    <scope>NUCLEOTIDE SEQUENCE</scope>
    <source>
        <strain evidence="3">cv. G1812</strain>
    </source>
</reference>
<reference evidence="2" key="3">
    <citation type="submission" date="2022-06" db="UniProtKB">
        <authorList>
            <consortium name="EnsemblPlants"/>
        </authorList>
    </citation>
    <scope>IDENTIFICATION</scope>
</reference>
<feature type="compositionally biased region" description="Low complexity" evidence="1">
    <location>
        <begin position="1"/>
        <end position="13"/>
    </location>
</feature>